<name>A0A5S3V1U5_9GAMM</name>
<organism evidence="7 8">
    <name type="scientific">Pseudoalteromonas rubra</name>
    <dbReference type="NCBI Taxonomy" id="43658"/>
    <lineage>
        <taxon>Bacteria</taxon>
        <taxon>Pseudomonadati</taxon>
        <taxon>Pseudomonadota</taxon>
        <taxon>Gammaproteobacteria</taxon>
        <taxon>Alteromonadales</taxon>
        <taxon>Pseudoalteromonadaceae</taxon>
        <taxon>Pseudoalteromonas</taxon>
    </lineage>
</organism>
<gene>
    <name evidence="7" type="ORF">CWC22_017325</name>
</gene>
<proteinExistence type="inferred from homology"/>
<evidence type="ECO:0000256" key="5">
    <source>
        <dbReference type="PIRSR" id="PIRSR006278-2"/>
    </source>
</evidence>
<evidence type="ECO:0000256" key="1">
    <source>
        <dbReference type="ARBA" id="ARBA00001933"/>
    </source>
</evidence>
<sequence>MRKPMTPLVYSPMASRKLGVNVYLKRDDLYPISGGGNKGRKAEYILSKCLSDGCNAVVTCGGLQSNHVRATAIKCRELGIECTIVIHSSPVSRSTGNLKLLELLGVNVVYCEMSDVSDVMDREMDRFKSNGLTPFYIWGGGHSYEGTLAFFDAVKEVECQSDVDFDSVFVASGTGATQAGLHCGFKSFFPKTKVYGISVAREQARGTEAVRQSVEEFIEKYGLDKTYSNDIFFTDRYHFGGYENSSELLTSKVIEVARSTGIVLDPTYTGKAWFGMEDMIKSGNYTSQSNVLFWHTGGLLNLMAC</sequence>
<dbReference type="Pfam" id="PF00291">
    <property type="entry name" value="PALP"/>
    <property type="match status" value="1"/>
</dbReference>
<dbReference type="PANTHER" id="PTHR43780">
    <property type="entry name" value="1-AMINOCYCLOPROPANE-1-CARBOXYLATE DEAMINASE-RELATED"/>
    <property type="match status" value="1"/>
</dbReference>
<feature type="active site" description="Nucleophile" evidence="4">
    <location>
        <position position="65"/>
    </location>
</feature>
<evidence type="ECO:0000256" key="4">
    <source>
        <dbReference type="PIRSR" id="PIRSR006278-1"/>
    </source>
</evidence>
<protein>
    <submittedName>
        <fullName evidence="7">Pyridoxal-phosphate dependent enzyme</fullName>
    </submittedName>
</protein>
<dbReference type="PIRSF" id="PIRSF006278">
    <property type="entry name" value="ACCD_DCysDesulf"/>
    <property type="match status" value="1"/>
</dbReference>
<dbReference type="OrthoDB" id="9801249at2"/>
<evidence type="ECO:0000313" key="8">
    <source>
        <dbReference type="Proteomes" id="UP000305729"/>
    </source>
</evidence>
<comment type="similarity">
    <text evidence="2">Belongs to the ACC deaminase/D-cysteine desulfhydrase family.</text>
</comment>
<feature type="modified residue" description="N6-(pyridoxal phosphate)lysine" evidence="5">
    <location>
        <position position="38"/>
    </location>
</feature>
<dbReference type="Proteomes" id="UP000305729">
    <property type="component" value="Chromosome 1"/>
</dbReference>
<evidence type="ECO:0000256" key="3">
    <source>
        <dbReference type="ARBA" id="ARBA00022898"/>
    </source>
</evidence>
<dbReference type="GO" id="GO:0019148">
    <property type="term" value="F:D-cysteine desulfhydrase activity"/>
    <property type="evidence" value="ECO:0007669"/>
    <property type="project" value="TreeGrafter"/>
</dbReference>
<dbReference type="EMBL" id="CP045429">
    <property type="protein sequence ID" value="QPB84644.1"/>
    <property type="molecule type" value="Genomic_DNA"/>
</dbReference>
<accession>A0A5S3V1U5</accession>
<dbReference type="RefSeq" id="WP_125558967.1">
    <property type="nucleotide sequence ID" value="NZ_CP045429.1"/>
</dbReference>
<dbReference type="InterPro" id="IPR027278">
    <property type="entry name" value="ACCD_DCysDesulf"/>
</dbReference>
<evidence type="ECO:0000313" key="7">
    <source>
        <dbReference type="EMBL" id="QPB84644.1"/>
    </source>
</evidence>
<dbReference type="InterPro" id="IPR001926">
    <property type="entry name" value="TrpB-like_PALP"/>
</dbReference>
<evidence type="ECO:0000259" key="6">
    <source>
        <dbReference type="Pfam" id="PF00291"/>
    </source>
</evidence>
<dbReference type="Gene3D" id="3.40.50.1100">
    <property type="match status" value="2"/>
</dbReference>
<comment type="cofactor">
    <cofactor evidence="1">
        <name>pyridoxal 5'-phosphate</name>
        <dbReference type="ChEBI" id="CHEBI:597326"/>
    </cofactor>
</comment>
<reference evidence="7 8" key="1">
    <citation type="submission" date="2019-10" db="EMBL/GenBank/DDBJ databases">
        <title>Pseudoalteromonas rubra S4059.</title>
        <authorList>
            <person name="Paulsen S."/>
            <person name="Wang X."/>
        </authorList>
    </citation>
    <scope>NUCLEOTIDE SEQUENCE [LARGE SCALE GENOMIC DNA]</scope>
    <source>
        <strain evidence="7 8">S4059</strain>
    </source>
</reference>
<dbReference type="InterPro" id="IPR036052">
    <property type="entry name" value="TrpB-like_PALP_sf"/>
</dbReference>
<dbReference type="SUPFAM" id="SSF53686">
    <property type="entry name" value="Tryptophan synthase beta subunit-like PLP-dependent enzymes"/>
    <property type="match status" value="1"/>
</dbReference>
<dbReference type="PANTHER" id="PTHR43780:SF2">
    <property type="entry name" value="1-AMINOCYCLOPROPANE-1-CARBOXYLATE DEAMINASE-RELATED"/>
    <property type="match status" value="1"/>
</dbReference>
<dbReference type="AlphaFoldDB" id="A0A5S3V1U5"/>
<evidence type="ECO:0000256" key="2">
    <source>
        <dbReference type="ARBA" id="ARBA00008639"/>
    </source>
</evidence>
<keyword evidence="3 5" id="KW-0663">Pyridoxal phosphate</keyword>
<feature type="domain" description="Tryptophan synthase beta chain-like PALP" evidence="6">
    <location>
        <begin position="6"/>
        <end position="297"/>
    </location>
</feature>